<dbReference type="GO" id="GO:0000160">
    <property type="term" value="P:phosphorelay signal transduction system"/>
    <property type="evidence" value="ECO:0007669"/>
    <property type="project" value="InterPro"/>
</dbReference>
<dbReference type="PANTHER" id="PTHR32071">
    <property type="entry name" value="TRANSCRIPTIONAL REGULATORY PROTEIN"/>
    <property type="match status" value="1"/>
</dbReference>
<evidence type="ECO:0000259" key="8">
    <source>
        <dbReference type="PROSITE" id="PS50110"/>
    </source>
</evidence>
<dbReference type="Pfam" id="PF00158">
    <property type="entry name" value="Sigma54_activat"/>
    <property type="match status" value="1"/>
</dbReference>
<dbReference type="Proteomes" id="UP001185092">
    <property type="component" value="Unassembled WGS sequence"/>
</dbReference>
<dbReference type="InterPro" id="IPR011006">
    <property type="entry name" value="CheY-like_superfamily"/>
</dbReference>
<dbReference type="InterPro" id="IPR027417">
    <property type="entry name" value="P-loop_NTPase"/>
</dbReference>
<feature type="modified residue" description="4-aspartylphosphate" evidence="6">
    <location>
        <position position="55"/>
    </location>
</feature>
<dbReference type="PRINTS" id="PR01590">
    <property type="entry name" value="HTHFIS"/>
</dbReference>
<dbReference type="SUPFAM" id="SSF46689">
    <property type="entry name" value="Homeodomain-like"/>
    <property type="match status" value="1"/>
</dbReference>
<dbReference type="PROSITE" id="PS00688">
    <property type="entry name" value="SIGMA54_INTERACT_3"/>
    <property type="match status" value="1"/>
</dbReference>
<dbReference type="Pfam" id="PF25601">
    <property type="entry name" value="AAA_lid_14"/>
    <property type="match status" value="1"/>
</dbReference>
<evidence type="ECO:0000259" key="7">
    <source>
        <dbReference type="PROSITE" id="PS50045"/>
    </source>
</evidence>
<keyword evidence="1" id="KW-0547">Nucleotide-binding</keyword>
<dbReference type="SMART" id="SM00448">
    <property type="entry name" value="REC"/>
    <property type="match status" value="1"/>
</dbReference>
<keyword evidence="6" id="KW-0597">Phosphoprotein</keyword>
<dbReference type="RefSeq" id="WP_309940399.1">
    <property type="nucleotide sequence ID" value="NZ_AP025305.1"/>
</dbReference>
<keyword evidence="5" id="KW-0804">Transcription</keyword>
<sequence>MKRKAKVLIVDDNQELLIALKILLSKHFSKVETSPSPERIPSLLSKNNYDLFILDMNYKAGINTGNEGLYWLNQVLKINPEAIVLMLTAYSDLGLAVKAVKAGATDFMDKAWSEARILSAVFDAFEIVQSRKGSVKTSSQSHQKNIADTPKTNSARMQGLYDMGSKVASTQANVLILGENGTGKEVMAQWIHANSNRKSEPFVKVDVSALTSTLFESELFGHKKGSFTDAHQDRIGRFELANGGTLFLDEIGNIPLDQQSKLLSVLQNREVFPVGSEKPVPVDIRLICATNKDIHQMVDEGTFREDLLYRINTIPLELPALRDRKEDISLLSEYFLEKFNESYSKDLTIDKSAHEAMKSYAWPGNIRELEHTMEKAVILCTSEKIQTNDLSLSGKSQAIANGKSVNIEDFNLETNEKTLITQALDKNEYNISRTAKTLGISRSTLYEKMKKYAL</sequence>
<evidence type="ECO:0000256" key="3">
    <source>
        <dbReference type="ARBA" id="ARBA00023015"/>
    </source>
</evidence>
<protein>
    <submittedName>
        <fullName evidence="9">DNA-binding NtrC family response regulator</fullName>
    </submittedName>
</protein>
<keyword evidence="10" id="KW-1185">Reference proteome</keyword>
<dbReference type="CDD" id="cd00009">
    <property type="entry name" value="AAA"/>
    <property type="match status" value="1"/>
</dbReference>
<dbReference type="GO" id="GO:0043565">
    <property type="term" value="F:sequence-specific DNA binding"/>
    <property type="evidence" value="ECO:0007669"/>
    <property type="project" value="InterPro"/>
</dbReference>
<reference evidence="9" key="1">
    <citation type="submission" date="2023-07" db="EMBL/GenBank/DDBJ databases">
        <title>Genomic Encyclopedia of Type Strains, Phase IV (KMG-IV): sequencing the most valuable type-strain genomes for metagenomic binning, comparative biology and taxonomic classification.</title>
        <authorList>
            <person name="Goeker M."/>
        </authorList>
    </citation>
    <scope>NUCLEOTIDE SEQUENCE</scope>
    <source>
        <strain evidence="9">DSM 26174</strain>
    </source>
</reference>
<dbReference type="Pfam" id="PF02954">
    <property type="entry name" value="HTH_8"/>
    <property type="match status" value="1"/>
</dbReference>
<organism evidence="9 10">
    <name type="scientific">Aureibacter tunicatorum</name>
    <dbReference type="NCBI Taxonomy" id="866807"/>
    <lineage>
        <taxon>Bacteria</taxon>
        <taxon>Pseudomonadati</taxon>
        <taxon>Bacteroidota</taxon>
        <taxon>Cytophagia</taxon>
        <taxon>Cytophagales</taxon>
        <taxon>Persicobacteraceae</taxon>
        <taxon>Aureibacter</taxon>
    </lineage>
</organism>
<comment type="caution">
    <text evidence="9">The sequence shown here is derived from an EMBL/GenBank/DDBJ whole genome shotgun (WGS) entry which is preliminary data.</text>
</comment>
<dbReference type="InterPro" id="IPR025944">
    <property type="entry name" value="Sigma_54_int_dom_CS"/>
</dbReference>
<accession>A0AAE3XQ04</accession>
<dbReference type="InterPro" id="IPR058031">
    <property type="entry name" value="AAA_lid_NorR"/>
</dbReference>
<dbReference type="InterPro" id="IPR001789">
    <property type="entry name" value="Sig_transdc_resp-reg_receiver"/>
</dbReference>
<keyword evidence="2" id="KW-0067">ATP-binding</keyword>
<name>A0AAE3XQ04_9BACT</name>
<dbReference type="InterPro" id="IPR009057">
    <property type="entry name" value="Homeodomain-like_sf"/>
</dbReference>
<keyword evidence="3" id="KW-0805">Transcription regulation</keyword>
<dbReference type="Gene3D" id="3.40.50.2300">
    <property type="match status" value="1"/>
</dbReference>
<dbReference type="PROSITE" id="PS50110">
    <property type="entry name" value="RESPONSE_REGULATORY"/>
    <property type="match status" value="1"/>
</dbReference>
<dbReference type="PANTHER" id="PTHR32071:SF113">
    <property type="entry name" value="ALGINATE BIOSYNTHESIS TRANSCRIPTIONAL REGULATORY PROTEIN ALGB"/>
    <property type="match status" value="1"/>
</dbReference>
<dbReference type="EMBL" id="JAVDQD010000004">
    <property type="protein sequence ID" value="MDR6240457.1"/>
    <property type="molecule type" value="Genomic_DNA"/>
</dbReference>
<dbReference type="GO" id="GO:0006355">
    <property type="term" value="P:regulation of DNA-templated transcription"/>
    <property type="evidence" value="ECO:0007669"/>
    <property type="project" value="InterPro"/>
</dbReference>
<dbReference type="Gene3D" id="1.10.8.60">
    <property type="match status" value="1"/>
</dbReference>
<dbReference type="PROSITE" id="PS00676">
    <property type="entry name" value="SIGMA54_INTERACT_2"/>
    <property type="match status" value="1"/>
</dbReference>
<dbReference type="Pfam" id="PF00072">
    <property type="entry name" value="Response_reg"/>
    <property type="match status" value="1"/>
</dbReference>
<dbReference type="SUPFAM" id="SSF52540">
    <property type="entry name" value="P-loop containing nucleoside triphosphate hydrolases"/>
    <property type="match status" value="1"/>
</dbReference>
<dbReference type="AlphaFoldDB" id="A0AAE3XQ04"/>
<proteinExistence type="predicted"/>
<keyword evidence="4 9" id="KW-0238">DNA-binding</keyword>
<dbReference type="SUPFAM" id="SSF52172">
    <property type="entry name" value="CheY-like"/>
    <property type="match status" value="1"/>
</dbReference>
<evidence type="ECO:0000313" key="10">
    <source>
        <dbReference type="Proteomes" id="UP001185092"/>
    </source>
</evidence>
<evidence type="ECO:0000313" key="9">
    <source>
        <dbReference type="EMBL" id="MDR6240457.1"/>
    </source>
</evidence>
<dbReference type="Gene3D" id="1.10.10.60">
    <property type="entry name" value="Homeodomain-like"/>
    <property type="match status" value="1"/>
</dbReference>
<dbReference type="FunFam" id="3.40.50.300:FF:000006">
    <property type="entry name" value="DNA-binding transcriptional regulator NtrC"/>
    <property type="match status" value="1"/>
</dbReference>
<feature type="domain" description="Response regulatory" evidence="8">
    <location>
        <begin position="6"/>
        <end position="125"/>
    </location>
</feature>
<gene>
    <name evidence="9" type="ORF">HNQ88_003523</name>
</gene>
<feature type="domain" description="Sigma-54 factor interaction" evidence="7">
    <location>
        <begin position="150"/>
        <end position="378"/>
    </location>
</feature>
<dbReference type="InterPro" id="IPR002078">
    <property type="entry name" value="Sigma_54_int"/>
</dbReference>
<evidence type="ECO:0000256" key="5">
    <source>
        <dbReference type="ARBA" id="ARBA00023163"/>
    </source>
</evidence>
<dbReference type="PROSITE" id="PS50045">
    <property type="entry name" value="SIGMA54_INTERACT_4"/>
    <property type="match status" value="1"/>
</dbReference>
<evidence type="ECO:0000256" key="6">
    <source>
        <dbReference type="PROSITE-ProRule" id="PRU00169"/>
    </source>
</evidence>
<evidence type="ECO:0000256" key="4">
    <source>
        <dbReference type="ARBA" id="ARBA00023125"/>
    </source>
</evidence>
<dbReference type="GO" id="GO:0005524">
    <property type="term" value="F:ATP binding"/>
    <property type="evidence" value="ECO:0007669"/>
    <property type="project" value="UniProtKB-KW"/>
</dbReference>
<evidence type="ECO:0000256" key="1">
    <source>
        <dbReference type="ARBA" id="ARBA00022741"/>
    </source>
</evidence>
<dbReference type="InterPro" id="IPR003593">
    <property type="entry name" value="AAA+_ATPase"/>
</dbReference>
<dbReference type="InterPro" id="IPR025943">
    <property type="entry name" value="Sigma_54_int_dom_ATP-bd_2"/>
</dbReference>
<dbReference type="InterPro" id="IPR002197">
    <property type="entry name" value="HTH_Fis"/>
</dbReference>
<dbReference type="SMART" id="SM00382">
    <property type="entry name" value="AAA"/>
    <property type="match status" value="1"/>
</dbReference>
<evidence type="ECO:0000256" key="2">
    <source>
        <dbReference type="ARBA" id="ARBA00022840"/>
    </source>
</evidence>
<dbReference type="CDD" id="cd00156">
    <property type="entry name" value="REC"/>
    <property type="match status" value="1"/>
</dbReference>
<dbReference type="Gene3D" id="3.40.50.300">
    <property type="entry name" value="P-loop containing nucleotide triphosphate hydrolases"/>
    <property type="match status" value="1"/>
</dbReference>